<protein>
    <submittedName>
        <fullName evidence="1">Uncharacterized protein</fullName>
    </submittedName>
</protein>
<gene>
    <name evidence="1" type="ORF">ACFOHJ_14325</name>
</gene>
<dbReference type="RefSeq" id="WP_378221631.1">
    <property type="nucleotide sequence ID" value="NZ_JBHRTK010000013.1"/>
</dbReference>
<organism evidence="1 2">
    <name type="scientific">Aquamicrobium soli</name>
    <dbReference type="NCBI Taxonomy" id="1811518"/>
    <lineage>
        <taxon>Bacteria</taxon>
        <taxon>Pseudomonadati</taxon>
        <taxon>Pseudomonadota</taxon>
        <taxon>Alphaproteobacteria</taxon>
        <taxon>Hyphomicrobiales</taxon>
        <taxon>Phyllobacteriaceae</taxon>
        <taxon>Aquamicrobium</taxon>
    </lineage>
</organism>
<dbReference type="EMBL" id="JBHRTK010000013">
    <property type="protein sequence ID" value="MFC3207399.1"/>
    <property type="molecule type" value="Genomic_DNA"/>
</dbReference>
<keyword evidence="2" id="KW-1185">Reference proteome</keyword>
<sequence length="56" mass="6065">MSTLQKIREDAGRKGFSVTRIDAGHFVITTKNGDGVVRATPATLEEVEAFLESEGK</sequence>
<reference evidence="2" key="1">
    <citation type="journal article" date="2019" name="Int. J. Syst. Evol. Microbiol.">
        <title>The Global Catalogue of Microorganisms (GCM) 10K type strain sequencing project: providing services to taxonomists for standard genome sequencing and annotation.</title>
        <authorList>
            <consortium name="The Broad Institute Genomics Platform"/>
            <consortium name="The Broad Institute Genome Sequencing Center for Infectious Disease"/>
            <person name="Wu L."/>
            <person name="Ma J."/>
        </authorList>
    </citation>
    <scope>NUCLEOTIDE SEQUENCE [LARGE SCALE GENOMIC DNA]</scope>
    <source>
        <strain evidence="2">KCTC 52165</strain>
    </source>
</reference>
<accession>A0ABV7KAN9</accession>
<evidence type="ECO:0000313" key="2">
    <source>
        <dbReference type="Proteomes" id="UP001595583"/>
    </source>
</evidence>
<dbReference type="Proteomes" id="UP001595583">
    <property type="component" value="Unassembled WGS sequence"/>
</dbReference>
<name>A0ABV7KAN9_9HYPH</name>
<proteinExistence type="predicted"/>
<comment type="caution">
    <text evidence="1">The sequence shown here is derived from an EMBL/GenBank/DDBJ whole genome shotgun (WGS) entry which is preliminary data.</text>
</comment>
<evidence type="ECO:0000313" key="1">
    <source>
        <dbReference type="EMBL" id="MFC3207399.1"/>
    </source>
</evidence>